<keyword evidence="3 9" id="KW-0812">Transmembrane</keyword>
<dbReference type="InterPro" id="IPR018495">
    <property type="entry name" value="Succ_DH_cyt_bsu_CS"/>
</dbReference>
<keyword evidence="4" id="KW-0479">Metal-binding</keyword>
<keyword evidence="5 9" id="KW-1133">Transmembrane helix</keyword>
<name>A0A4U6XD16_9PEZI</name>
<dbReference type="GO" id="GO:0046872">
    <property type="term" value="F:metal ion binding"/>
    <property type="evidence" value="ECO:0007669"/>
    <property type="project" value="UniProtKB-KW"/>
</dbReference>
<dbReference type="InterPro" id="IPR034804">
    <property type="entry name" value="SQR/QFR_C/D"/>
</dbReference>
<dbReference type="CDD" id="cd03499">
    <property type="entry name" value="SQR_TypeC_SdhC"/>
    <property type="match status" value="1"/>
</dbReference>
<evidence type="ECO:0000256" key="9">
    <source>
        <dbReference type="SAM" id="Phobius"/>
    </source>
</evidence>
<protein>
    <submittedName>
        <fullName evidence="10">Succinate dehydrogenase cytochrome B subunit, mitochondrial</fullName>
    </submittedName>
</protein>
<dbReference type="SUPFAM" id="SSF81343">
    <property type="entry name" value="Fumarate reductase respiratory complex transmembrane subunits"/>
    <property type="match status" value="1"/>
</dbReference>
<reference evidence="10 11" key="1">
    <citation type="journal article" date="2019" name="PLoS ONE">
        <title>Comparative genome analysis indicates high evolutionary potential of pathogenicity genes in Colletotrichum tanaceti.</title>
        <authorList>
            <person name="Lelwala R.V."/>
            <person name="Korhonen P.K."/>
            <person name="Young N.D."/>
            <person name="Scott J.B."/>
            <person name="Ades P.A."/>
            <person name="Gasser R.B."/>
            <person name="Taylor P.W.J."/>
        </authorList>
    </citation>
    <scope>NUCLEOTIDE SEQUENCE [LARGE SCALE GENOMIC DNA]</scope>
    <source>
        <strain evidence="10">BRIP57314</strain>
    </source>
</reference>
<dbReference type="STRING" id="1306861.A0A4U6XD16"/>
<feature type="transmembrane region" description="Helical" evidence="9">
    <location>
        <begin position="191"/>
        <end position="208"/>
    </location>
</feature>
<evidence type="ECO:0000256" key="2">
    <source>
        <dbReference type="ARBA" id="ARBA00022617"/>
    </source>
</evidence>
<dbReference type="GO" id="GO:0006099">
    <property type="term" value="P:tricarboxylic acid cycle"/>
    <property type="evidence" value="ECO:0007669"/>
    <property type="project" value="InterPro"/>
</dbReference>
<proteinExistence type="predicted"/>
<organism evidence="10 11">
    <name type="scientific">Colletotrichum tanaceti</name>
    <dbReference type="NCBI Taxonomy" id="1306861"/>
    <lineage>
        <taxon>Eukaryota</taxon>
        <taxon>Fungi</taxon>
        <taxon>Dikarya</taxon>
        <taxon>Ascomycota</taxon>
        <taxon>Pezizomycotina</taxon>
        <taxon>Sordariomycetes</taxon>
        <taxon>Hypocreomycetidae</taxon>
        <taxon>Glomerellales</taxon>
        <taxon>Glomerellaceae</taxon>
        <taxon>Colletotrichum</taxon>
        <taxon>Colletotrichum destructivum species complex</taxon>
    </lineage>
</organism>
<dbReference type="PANTHER" id="PTHR10978:SF5">
    <property type="entry name" value="SUCCINATE DEHYDROGENASE CYTOCHROME B560 SUBUNIT, MITOCHONDRIAL"/>
    <property type="match status" value="1"/>
</dbReference>
<accession>A0A4U6XD16</accession>
<dbReference type="GO" id="GO:0016020">
    <property type="term" value="C:membrane"/>
    <property type="evidence" value="ECO:0007669"/>
    <property type="project" value="UniProtKB-SubCell"/>
</dbReference>
<evidence type="ECO:0000313" key="10">
    <source>
        <dbReference type="EMBL" id="TKW51717.1"/>
    </source>
</evidence>
<evidence type="ECO:0000256" key="8">
    <source>
        <dbReference type="SAM" id="MobiDB-lite"/>
    </source>
</evidence>
<dbReference type="GO" id="GO:0009055">
    <property type="term" value="F:electron transfer activity"/>
    <property type="evidence" value="ECO:0007669"/>
    <property type="project" value="InterPro"/>
</dbReference>
<evidence type="ECO:0000256" key="4">
    <source>
        <dbReference type="ARBA" id="ARBA00022723"/>
    </source>
</evidence>
<gene>
    <name evidence="10" type="primary">sdh3</name>
    <name evidence="10" type="ORF">CTA1_8873</name>
</gene>
<comment type="caution">
    <text evidence="10">The sequence shown here is derived from an EMBL/GenBank/DDBJ whole genome shotgun (WGS) entry which is preliminary data.</text>
</comment>
<dbReference type="EMBL" id="PJEX01000287">
    <property type="protein sequence ID" value="TKW51717.1"/>
    <property type="molecule type" value="Genomic_DNA"/>
</dbReference>
<keyword evidence="11" id="KW-1185">Reference proteome</keyword>
<feature type="compositionally biased region" description="Polar residues" evidence="8">
    <location>
        <begin position="20"/>
        <end position="32"/>
    </location>
</feature>
<dbReference type="GO" id="GO:0005739">
    <property type="term" value="C:mitochondrion"/>
    <property type="evidence" value="ECO:0007669"/>
    <property type="project" value="GOC"/>
</dbReference>
<comment type="subcellular location">
    <subcellularLocation>
        <location evidence="1">Membrane</location>
        <topology evidence="1">Multi-pass membrane protein</topology>
    </subcellularLocation>
</comment>
<dbReference type="PROSITE" id="PS01001">
    <property type="entry name" value="SDH_CYT_2"/>
    <property type="match status" value="1"/>
</dbReference>
<evidence type="ECO:0000256" key="7">
    <source>
        <dbReference type="ARBA" id="ARBA00023136"/>
    </source>
</evidence>
<dbReference type="InterPro" id="IPR014314">
    <property type="entry name" value="Succ_DH_cytb556"/>
</dbReference>
<evidence type="ECO:0000256" key="3">
    <source>
        <dbReference type="ARBA" id="ARBA00022692"/>
    </source>
</evidence>
<dbReference type="Pfam" id="PF01127">
    <property type="entry name" value="Sdh_cyt"/>
    <property type="match status" value="1"/>
</dbReference>
<dbReference type="NCBIfam" id="TIGR02970">
    <property type="entry name" value="succ_dehyd_cytB"/>
    <property type="match status" value="1"/>
</dbReference>
<evidence type="ECO:0000256" key="1">
    <source>
        <dbReference type="ARBA" id="ARBA00004141"/>
    </source>
</evidence>
<feature type="transmembrane region" description="Helical" evidence="9">
    <location>
        <begin position="260"/>
        <end position="281"/>
    </location>
</feature>
<feature type="region of interest" description="Disordered" evidence="8">
    <location>
        <begin position="1"/>
        <end position="32"/>
    </location>
</feature>
<evidence type="ECO:0000256" key="6">
    <source>
        <dbReference type="ARBA" id="ARBA00023004"/>
    </source>
</evidence>
<dbReference type="InterPro" id="IPR000701">
    <property type="entry name" value="SuccDH_FuR_B_TM-su"/>
</dbReference>
<keyword evidence="6" id="KW-0408">Iron</keyword>
<keyword evidence="2" id="KW-0349">Heme</keyword>
<keyword evidence="7 9" id="KW-0472">Membrane</keyword>
<dbReference type="Gene3D" id="1.20.1300.10">
    <property type="entry name" value="Fumarate reductase/succinate dehydrogenase, transmembrane subunit"/>
    <property type="match status" value="1"/>
</dbReference>
<dbReference type="Proteomes" id="UP000310108">
    <property type="component" value="Unassembled WGS sequence"/>
</dbReference>
<dbReference type="AlphaFoldDB" id="A0A4U6XD16"/>
<dbReference type="PANTHER" id="PTHR10978">
    <property type="entry name" value="SUCCINATE DEHYDROGENASE CYTOCHROME B560 SUBUNIT"/>
    <property type="match status" value="1"/>
</dbReference>
<evidence type="ECO:0000256" key="5">
    <source>
        <dbReference type="ARBA" id="ARBA00022989"/>
    </source>
</evidence>
<sequence length="282" mass="31326">MKWSALIGQYQPKSRGDSRASLQSGRTQRRTSPFYSLERESLTSTLSPISRPTAFLHGVTNLTTRNDLPRARITPGHSSETRRTTHPYDHYIQNMIAQRVGVSALRRAAGKPSVFFNSQVPKIVAASSMSTTQIRPVATSKLTPDDGLELLAKQRLNRPISPHLTIYKIEQTWFGASIWTRITGAGLSGAFYVYFGTYLVAPLLGWHIETQSLVAAFGALPLAAKGGLKFLVAWPFTFHFFNGIRHLTYDLVKGFSKPDIVKWGWVIWSTSLVSAAGLAFAW</sequence>
<evidence type="ECO:0000313" key="11">
    <source>
        <dbReference type="Proteomes" id="UP000310108"/>
    </source>
</evidence>
<dbReference type="GO" id="GO:0006121">
    <property type="term" value="P:mitochondrial electron transport, succinate to ubiquinone"/>
    <property type="evidence" value="ECO:0007669"/>
    <property type="project" value="TreeGrafter"/>
</dbReference>